<feature type="domain" description="MurNAc-LAA" evidence="4">
    <location>
        <begin position="423"/>
        <end position="534"/>
    </location>
</feature>
<protein>
    <recommendedName>
        <fullName evidence="4">MurNAc-LAA domain-containing protein</fullName>
    </recommendedName>
</protein>
<dbReference type="InterPro" id="IPR050695">
    <property type="entry name" value="N-acetylmuramoyl_amidase_3"/>
</dbReference>
<dbReference type="InterPro" id="IPR012854">
    <property type="entry name" value="Cu_amine_oxidase-like_N"/>
</dbReference>
<evidence type="ECO:0000256" key="3">
    <source>
        <dbReference type="SAM" id="SignalP"/>
    </source>
</evidence>
<gene>
    <name evidence="5" type="ORF">GCM10010912_21250</name>
</gene>
<dbReference type="InterPro" id="IPR021731">
    <property type="entry name" value="AMIN_dom"/>
</dbReference>
<sequence length="541" mass="56408">MKKIGLGVLLLFLLLFAAAAGTGHADRAETHIYLDGHELAVAKDAGVQIMNGSVMVPLRLVAEQLGYAVKWDNTAKTASIRQGETTLKLKLNHAVAEVSGKEVPLEQPPTLNGSLTLVPLRFVGEATGAAVKWDNLTKTVYLTSPAKTSAQGTPAASSGKPAGAASGINGESNALAGLTGITFKDNKLQLALNGSVSPRVFAMTGNDRIVVDLPDTAFAADFTRNMANTESHDGQIAVIGNPDVSAVRYALFSSTPSAIRVVIDLNNPRAYTVTKGKEGSVTVELTGTSPVSPPVQTPAATPSPAAPTSIASAAPLASVPPGATATPGSSATPGASATPVPLATPTAPADGTSTMAPDGKTLVVIDAGHGGKDPGGISLGKQKEKDFTLATTLKIRELLKNDPNIELVLTRSDDRYPTLQERTKLANELKADLFISIHANSIPEGSLSNPSGTETYYTRPESLEFANIVHKHLAAASSLADRGVRQSSLHVTRETKMPAILLECGYLSNAKDEALLYSEDFQQQVAEAVVAGIKEYVLFHS</sequence>
<evidence type="ECO:0000313" key="6">
    <source>
        <dbReference type="Proteomes" id="UP000637643"/>
    </source>
</evidence>
<keyword evidence="6" id="KW-1185">Reference proteome</keyword>
<reference evidence="5" key="2">
    <citation type="submission" date="2020-09" db="EMBL/GenBank/DDBJ databases">
        <authorList>
            <person name="Sun Q."/>
            <person name="Zhou Y."/>
        </authorList>
    </citation>
    <scope>NUCLEOTIDE SEQUENCE</scope>
    <source>
        <strain evidence="5">CGMCC 1.16134</strain>
    </source>
</reference>
<feature type="signal peptide" evidence="3">
    <location>
        <begin position="1"/>
        <end position="25"/>
    </location>
</feature>
<evidence type="ECO:0000313" key="5">
    <source>
        <dbReference type="EMBL" id="GGF75853.1"/>
    </source>
</evidence>
<dbReference type="Pfam" id="PF07833">
    <property type="entry name" value="Cu_amine_oxidN1"/>
    <property type="match status" value="1"/>
</dbReference>
<dbReference type="Gene3D" id="2.60.40.3500">
    <property type="match status" value="1"/>
</dbReference>
<keyword evidence="1" id="KW-0378">Hydrolase</keyword>
<evidence type="ECO:0000256" key="1">
    <source>
        <dbReference type="ARBA" id="ARBA00022801"/>
    </source>
</evidence>
<dbReference type="SMART" id="SM00646">
    <property type="entry name" value="Ami_3"/>
    <property type="match status" value="1"/>
</dbReference>
<evidence type="ECO:0000259" key="4">
    <source>
        <dbReference type="SMART" id="SM00646"/>
    </source>
</evidence>
<dbReference type="Pfam" id="PF01520">
    <property type="entry name" value="Amidase_3"/>
    <property type="match status" value="1"/>
</dbReference>
<feature type="compositionally biased region" description="Low complexity" evidence="2">
    <location>
        <begin position="297"/>
        <end position="317"/>
    </location>
</feature>
<dbReference type="GO" id="GO:0008745">
    <property type="term" value="F:N-acetylmuramoyl-L-alanine amidase activity"/>
    <property type="evidence" value="ECO:0007669"/>
    <property type="project" value="InterPro"/>
</dbReference>
<dbReference type="InterPro" id="IPR002508">
    <property type="entry name" value="MurNAc-LAA_cat"/>
</dbReference>
<dbReference type="Pfam" id="PF11741">
    <property type="entry name" value="AMIN"/>
    <property type="match status" value="1"/>
</dbReference>
<dbReference type="SUPFAM" id="SSF53187">
    <property type="entry name" value="Zn-dependent exopeptidases"/>
    <property type="match status" value="1"/>
</dbReference>
<dbReference type="Proteomes" id="UP000637643">
    <property type="component" value="Unassembled WGS sequence"/>
</dbReference>
<proteinExistence type="predicted"/>
<dbReference type="GO" id="GO:0030288">
    <property type="term" value="C:outer membrane-bounded periplasmic space"/>
    <property type="evidence" value="ECO:0007669"/>
    <property type="project" value="TreeGrafter"/>
</dbReference>
<dbReference type="GO" id="GO:0009253">
    <property type="term" value="P:peptidoglycan catabolic process"/>
    <property type="evidence" value="ECO:0007669"/>
    <property type="project" value="InterPro"/>
</dbReference>
<reference evidence="5" key="1">
    <citation type="journal article" date="2014" name="Int. J. Syst. Evol. Microbiol.">
        <title>Complete genome sequence of Corynebacterium casei LMG S-19264T (=DSM 44701T), isolated from a smear-ripened cheese.</title>
        <authorList>
            <consortium name="US DOE Joint Genome Institute (JGI-PGF)"/>
            <person name="Walter F."/>
            <person name="Albersmeier A."/>
            <person name="Kalinowski J."/>
            <person name="Ruckert C."/>
        </authorList>
    </citation>
    <scope>NUCLEOTIDE SEQUENCE</scope>
    <source>
        <strain evidence="5">CGMCC 1.16134</strain>
    </source>
</reference>
<evidence type="ECO:0000256" key="2">
    <source>
        <dbReference type="SAM" id="MobiDB-lite"/>
    </source>
</evidence>
<dbReference type="EMBL" id="BMKR01000007">
    <property type="protein sequence ID" value="GGF75853.1"/>
    <property type="molecule type" value="Genomic_DNA"/>
</dbReference>
<dbReference type="InterPro" id="IPR036582">
    <property type="entry name" value="Mao_N_sf"/>
</dbReference>
<dbReference type="CDD" id="cd02696">
    <property type="entry name" value="MurNAc-LAA"/>
    <property type="match status" value="1"/>
</dbReference>
<feature type="region of interest" description="Disordered" evidence="2">
    <location>
        <begin position="284"/>
        <end position="357"/>
    </location>
</feature>
<feature type="compositionally biased region" description="Polar residues" evidence="2">
    <location>
        <begin position="326"/>
        <end position="335"/>
    </location>
</feature>
<dbReference type="PANTHER" id="PTHR30404:SF0">
    <property type="entry name" value="N-ACETYLMURAMOYL-L-ALANINE AMIDASE AMIC"/>
    <property type="match status" value="1"/>
</dbReference>
<comment type="caution">
    <text evidence="5">The sequence shown here is derived from an EMBL/GenBank/DDBJ whole genome shotgun (WGS) entry which is preliminary data.</text>
</comment>
<dbReference type="AlphaFoldDB" id="A0A917C988"/>
<dbReference type="PANTHER" id="PTHR30404">
    <property type="entry name" value="N-ACETYLMURAMOYL-L-ALANINE AMIDASE"/>
    <property type="match status" value="1"/>
</dbReference>
<dbReference type="Gene3D" id="3.40.630.40">
    <property type="entry name" value="Zn-dependent exopeptidases"/>
    <property type="match status" value="1"/>
</dbReference>
<organism evidence="5 6">
    <name type="scientific">Paenibacillus albidus</name>
    <dbReference type="NCBI Taxonomy" id="2041023"/>
    <lineage>
        <taxon>Bacteria</taxon>
        <taxon>Bacillati</taxon>
        <taxon>Bacillota</taxon>
        <taxon>Bacilli</taxon>
        <taxon>Bacillales</taxon>
        <taxon>Paenibacillaceae</taxon>
        <taxon>Paenibacillus</taxon>
    </lineage>
</organism>
<name>A0A917C988_9BACL</name>
<feature type="chain" id="PRO_5037571911" description="MurNAc-LAA domain-containing protein" evidence="3">
    <location>
        <begin position="26"/>
        <end position="541"/>
    </location>
</feature>
<dbReference type="SUPFAM" id="SSF55383">
    <property type="entry name" value="Copper amine oxidase, domain N"/>
    <property type="match status" value="1"/>
</dbReference>
<feature type="compositionally biased region" description="Low complexity" evidence="2">
    <location>
        <begin position="337"/>
        <end position="349"/>
    </location>
</feature>
<accession>A0A917C988</accession>
<keyword evidence="3" id="KW-0732">Signal</keyword>
<dbReference type="Gene3D" id="3.30.457.10">
    <property type="entry name" value="Copper amine oxidase-like, N-terminal domain"/>
    <property type="match status" value="1"/>
</dbReference>
<dbReference type="RefSeq" id="WP_189024599.1">
    <property type="nucleotide sequence ID" value="NZ_BMKR01000007.1"/>
</dbReference>